<dbReference type="GeneID" id="116416468"/>
<dbReference type="KEGG" id="nvi:116416468"/>
<dbReference type="Proteomes" id="UP000002358">
    <property type="component" value="Unassembled WGS sequence"/>
</dbReference>
<dbReference type="RefSeq" id="XP_031781024.1">
    <property type="nucleotide sequence ID" value="XM_031925164.1"/>
</dbReference>
<dbReference type="AlphaFoldDB" id="A0A7M7Q7I4"/>
<proteinExistence type="predicted"/>
<dbReference type="OrthoDB" id="5979489at2759"/>
<keyword evidence="2" id="KW-1185">Reference proteome</keyword>
<evidence type="ECO:0000313" key="2">
    <source>
        <dbReference type="Proteomes" id="UP000002358"/>
    </source>
</evidence>
<organism evidence="1 2">
    <name type="scientific">Nasonia vitripennis</name>
    <name type="common">Parasitic wasp</name>
    <dbReference type="NCBI Taxonomy" id="7425"/>
    <lineage>
        <taxon>Eukaryota</taxon>
        <taxon>Metazoa</taxon>
        <taxon>Ecdysozoa</taxon>
        <taxon>Arthropoda</taxon>
        <taxon>Hexapoda</taxon>
        <taxon>Insecta</taxon>
        <taxon>Pterygota</taxon>
        <taxon>Neoptera</taxon>
        <taxon>Endopterygota</taxon>
        <taxon>Hymenoptera</taxon>
        <taxon>Apocrita</taxon>
        <taxon>Proctotrupomorpha</taxon>
        <taxon>Chalcidoidea</taxon>
        <taxon>Pteromalidae</taxon>
        <taxon>Pteromalinae</taxon>
        <taxon>Nasonia</taxon>
    </lineage>
</organism>
<reference evidence="1" key="1">
    <citation type="submission" date="2021-01" db="UniProtKB">
        <authorList>
            <consortium name="EnsemblMetazoa"/>
        </authorList>
    </citation>
    <scope>IDENTIFICATION</scope>
</reference>
<dbReference type="EnsemblMetazoa" id="XM_031925164">
    <property type="protein sequence ID" value="XP_031781024"/>
    <property type="gene ID" value="LOC116416468"/>
</dbReference>
<name>A0A7M7Q7I4_NASVI</name>
<accession>A0A7M7Q7I4</accession>
<evidence type="ECO:0000313" key="1">
    <source>
        <dbReference type="EnsemblMetazoa" id="XP_031781024"/>
    </source>
</evidence>
<protein>
    <submittedName>
        <fullName evidence="1">Uncharacterized protein</fullName>
    </submittedName>
</protein>
<sequence>MAFLHSHSTECMSSELYLFTLPATQTSIESSSFLHYKPVSSLSDDVDAPLEFVVPASSEHYFDLAHTMIHVHAKIKTPPNNAYPYKAYIETLLNYAPAANESHLTSSLRYDDTSGGFDSPANAVSTGTAPMIVNKGIKEATLIVRRVKISPGVLLAHAQALSKTTAKYPITRVEVKSFTLNSGILGDSIDNVIHGQLPKRIILGFVENKAFNGNRALNPFNFQHFSINYIFLYVDGVQIPSKPLQPRFTGLDKLYIDAFQTLYTGTGVHVLNEDFGINRYNYYKGNFLTAFDLTPDLSAHCGTHWNLVRSGRIRIEVRFETALLTAINCIVYAEYDNVLEIDSSRQIEF</sequence>
<dbReference type="InParanoid" id="A0A7M7Q7I4"/>